<name>A0A9N9B812_9GLOM</name>
<proteinExistence type="predicted"/>
<evidence type="ECO:0000313" key="1">
    <source>
        <dbReference type="EMBL" id="CAG8554700.1"/>
    </source>
</evidence>
<dbReference type="Proteomes" id="UP000789831">
    <property type="component" value="Unassembled WGS sequence"/>
</dbReference>
<protein>
    <submittedName>
        <fullName evidence="1">12735_t:CDS:1</fullName>
    </submittedName>
</protein>
<reference evidence="1" key="1">
    <citation type="submission" date="2021-06" db="EMBL/GenBank/DDBJ databases">
        <authorList>
            <person name="Kallberg Y."/>
            <person name="Tangrot J."/>
            <person name="Rosling A."/>
        </authorList>
    </citation>
    <scope>NUCLEOTIDE SEQUENCE</scope>
    <source>
        <strain evidence="1">MT106</strain>
    </source>
</reference>
<comment type="caution">
    <text evidence="1">The sequence shown here is derived from an EMBL/GenBank/DDBJ whole genome shotgun (WGS) entry which is preliminary data.</text>
</comment>
<evidence type="ECO:0000313" key="2">
    <source>
        <dbReference type="Proteomes" id="UP000789831"/>
    </source>
</evidence>
<gene>
    <name evidence="1" type="ORF">AGERDE_LOCUS6848</name>
</gene>
<keyword evidence="2" id="KW-1185">Reference proteome</keyword>
<dbReference type="EMBL" id="CAJVPL010001136">
    <property type="protein sequence ID" value="CAG8554700.1"/>
    <property type="molecule type" value="Genomic_DNA"/>
</dbReference>
<dbReference type="AlphaFoldDB" id="A0A9N9B812"/>
<sequence>MCDLVSYIPDILQIINFVVVTIIVKEKGMPWLFLKKKKLIVLLIKLLQSTKFSSPPPENLATLLFQQTKVGITLSDYGIVSTTEFASFVDDNDEMSTTEFAAQAKRPVLSLMTTRNLYQTLIKQGNTAVKNTPRKYQPFCHPGMLSIVMPKRIAEAGSPEKVNVSEDKR</sequence>
<organism evidence="1 2">
    <name type="scientific">Ambispora gerdemannii</name>
    <dbReference type="NCBI Taxonomy" id="144530"/>
    <lineage>
        <taxon>Eukaryota</taxon>
        <taxon>Fungi</taxon>
        <taxon>Fungi incertae sedis</taxon>
        <taxon>Mucoromycota</taxon>
        <taxon>Glomeromycotina</taxon>
        <taxon>Glomeromycetes</taxon>
        <taxon>Archaeosporales</taxon>
        <taxon>Ambisporaceae</taxon>
        <taxon>Ambispora</taxon>
    </lineage>
</organism>
<accession>A0A9N9B812</accession>